<organism evidence="1 2">
    <name type="scientific">Biomphalaria pfeifferi</name>
    <name type="common">Bloodfluke planorb</name>
    <name type="synonym">Freshwater snail</name>
    <dbReference type="NCBI Taxonomy" id="112525"/>
    <lineage>
        <taxon>Eukaryota</taxon>
        <taxon>Metazoa</taxon>
        <taxon>Spiralia</taxon>
        <taxon>Lophotrochozoa</taxon>
        <taxon>Mollusca</taxon>
        <taxon>Gastropoda</taxon>
        <taxon>Heterobranchia</taxon>
        <taxon>Euthyneura</taxon>
        <taxon>Panpulmonata</taxon>
        <taxon>Hygrophila</taxon>
        <taxon>Lymnaeoidea</taxon>
        <taxon>Planorbidae</taxon>
        <taxon>Biomphalaria</taxon>
    </lineage>
</organism>
<sequence length="66" mass="6877">SQVVDPLLAMRYAHSLTPSRCPVEWCCAFLQVCERVGCGGGTQRGADYWATGMGSSNAIRGGSPGG</sequence>
<accession>A0AAD8BRZ2</accession>
<feature type="non-terminal residue" evidence="1">
    <location>
        <position position="1"/>
    </location>
</feature>
<evidence type="ECO:0000313" key="1">
    <source>
        <dbReference type="EMBL" id="KAK0059123.1"/>
    </source>
</evidence>
<dbReference type="AlphaFoldDB" id="A0AAD8BRZ2"/>
<gene>
    <name evidence="1" type="ORF">Bpfe_011464</name>
</gene>
<reference evidence="1" key="1">
    <citation type="journal article" date="2023" name="PLoS Negl. Trop. Dis.">
        <title>A genome sequence for Biomphalaria pfeifferi, the major vector snail for the human-infecting parasite Schistosoma mansoni.</title>
        <authorList>
            <person name="Bu L."/>
            <person name="Lu L."/>
            <person name="Laidemitt M.R."/>
            <person name="Zhang S.M."/>
            <person name="Mutuku M."/>
            <person name="Mkoji G."/>
            <person name="Steinauer M."/>
            <person name="Loker E.S."/>
        </authorList>
    </citation>
    <scope>NUCLEOTIDE SEQUENCE</scope>
    <source>
        <strain evidence="1">KasaAsao</strain>
    </source>
</reference>
<protein>
    <submittedName>
        <fullName evidence="1">Uncharacterized protein</fullName>
    </submittedName>
</protein>
<name>A0AAD8BRZ2_BIOPF</name>
<comment type="caution">
    <text evidence="1">The sequence shown here is derived from an EMBL/GenBank/DDBJ whole genome shotgun (WGS) entry which is preliminary data.</text>
</comment>
<keyword evidence="2" id="KW-1185">Reference proteome</keyword>
<dbReference type="EMBL" id="JASAOG010000044">
    <property type="protein sequence ID" value="KAK0059123.1"/>
    <property type="molecule type" value="Genomic_DNA"/>
</dbReference>
<proteinExistence type="predicted"/>
<dbReference type="Proteomes" id="UP001233172">
    <property type="component" value="Unassembled WGS sequence"/>
</dbReference>
<reference evidence="1" key="2">
    <citation type="submission" date="2023-04" db="EMBL/GenBank/DDBJ databases">
        <authorList>
            <person name="Bu L."/>
            <person name="Lu L."/>
            <person name="Laidemitt M.R."/>
            <person name="Zhang S.M."/>
            <person name="Mutuku M."/>
            <person name="Mkoji G."/>
            <person name="Steinauer M."/>
            <person name="Loker E.S."/>
        </authorList>
    </citation>
    <scope>NUCLEOTIDE SEQUENCE</scope>
    <source>
        <strain evidence="1">KasaAsao</strain>
        <tissue evidence="1">Whole Snail</tissue>
    </source>
</reference>
<evidence type="ECO:0000313" key="2">
    <source>
        <dbReference type="Proteomes" id="UP001233172"/>
    </source>
</evidence>